<sequence>MTSIKNPLQDKQWSPYLVGLGIGVLSWFAFASVDHPLGITTAFEHGAALGVQAIAPGLAANNEYFETETPKVSWETMLVVGVFLGAFFSSLASGDRERIVVPVMWKERFGPSVPLRFTAAFFGAGLMMFGARLAQGCTSGHGISGTLQLAASSWLFAILFFGTGVATSLLLYGRRSKTHV</sequence>
<evidence type="ECO:0000256" key="7">
    <source>
        <dbReference type="ARBA" id="ARBA00023136"/>
    </source>
</evidence>
<dbReference type="RefSeq" id="WP_231690886.1">
    <property type="nucleotide sequence ID" value="NZ_CP036298.1"/>
</dbReference>
<feature type="transmembrane region" description="Helical" evidence="9">
    <location>
        <begin position="12"/>
        <end position="30"/>
    </location>
</feature>
<evidence type="ECO:0000313" key="10">
    <source>
        <dbReference type="EMBL" id="QDV26516.1"/>
    </source>
</evidence>
<evidence type="ECO:0000256" key="2">
    <source>
        <dbReference type="ARBA" id="ARBA00022448"/>
    </source>
</evidence>
<evidence type="ECO:0000256" key="5">
    <source>
        <dbReference type="ARBA" id="ARBA00022692"/>
    </source>
</evidence>
<dbReference type="AlphaFoldDB" id="A0A518GD41"/>
<evidence type="ECO:0000256" key="4">
    <source>
        <dbReference type="ARBA" id="ARBA00022519"/>
    </source>
</evidence>
<keyword evidence="3" id="KW-1003">Cell membrane</keyword>
<dbReference type="GO" id="GO:0005886">
    <property type="term" value="C:plasma membrane"/>
    <property type="evidence" value="ECO:0007669"/>
    <property type="project" value="UniProtKB-SubCell"/>
</dbReference>
<dbReference type="EMBL" id="CP036298">
    <property type="protein sequence ID" value="QDV26516.1"/>
    <property type="molecule type" value="Genomic_DNA"/>
</dbReference>
<organism evidence="10 11">
    <name type="scientific">Aureliella helgolandensis</name>
    <dbReference type="NCBI Taxonomy" id="2527968"/>
    <lineage>
        <taxon>Bacteria</taxon>
        <taxon>Pseudomonadati</taxon>
        <taxon>Planctomycetota</taxon>
        <taxon>Planctomycetia</taxon>
        <taxon>Pirellulales</taxon>
        <taxon>Pirellulaceae</taxon>
        <taxon>Aureliella</taxon>
    </lineage>
</organism>
<keyword evidence="4" id="KW-0997">Cell inner membrane</keyword>
<accession>A0A518GD41</accession>
<proteinExistence type="inferred from homology"/>
<dbReference type="PANTHER" id="PTHR30574">
    <property type="entry name" value="INNER MEMBRANE PROTEIN YEDE"/>
    <property type="match status" value="1"/>
</dbReference>
<dbReference type="Pfam" id="PF04143">
    <property type="entry name" value="Sulf_transp"/>
    <property type="match status" value="1"/>
</dbReference>
<evidence type="ECO:0000256" key="8">
    <source>
        <dbReference type="ARBA" id="ARBA00035655"/>
    </source>
</evidence>
<keyword evidence="5 9" id="KW-0812">Transmembrane</keyword>
<keyword evidence="7 9" id="KW-0472">Membrane</keyword>
<dbReference type="Proteomes" id="UP000318017">
    <property type="component" value="Chromosome"/>
</dbReference>
<protein>
    <submittedName>
        <fullName evidence="10">Putative inner membrane protein</fullName>
    </submittedName>
</protein>
<keyword evidence="11" id="KW-1185">Reference proteome</keyword>
<reference evidence="10 11" key="1">
    <citation type="submission" date="2019-02" db="EMBL/GenBank/DDBJ databases">
        <title>Deep-cultivation of Planctomycetes and their phenomic and genomic characterization uncovers novel biology.</title>
        <authorList>
            <person name="Wiegand S."/>
            <person name="Jogler M."/>
            <person name="Boedeker C."/>
            <person name="Pinto D."/>
            <person name="Vollmers J."/>
            <person name="Rivas-Marin E."/>
            <person name="Kohn T."/>
            <person name="Peeters S.H."/>
            <person name="Heuer A."/>
            <person name="Rast P."/>
            <person name="Oberbeckmann S."/>
            <person name="Bunk B."/>
            <person name="Jeske O."/>
            <person name="Meyerdierks A."/>
            <person name="Storesund J.E."/>
            <person name="Kallscheuer N."/>
            <person name="Luecker S."/>
            <person name="Lage O.M."/>
            <person name="Pohl T."/>
            <person name="Merkel B.J."/>
            <person name="Hornburger P."/>
            <person name="Mueller R.-W."/>
            <person name="Bruemmer F."/>
            <person name="Labrenz M."/>
            <person name="Spormann A.M."/>
            <person name="Op den Camp H."/>
            <person name="Overmann J."/>
            <person name="Amann R."/>
            <person name="Jetten M.S.M."/>
            <person name="Mascher T."/>
            <person name="Medema M.H."/>
            <person name="Devos D.P."/>
            <person name="Kaster A.-K."/>
            <person name="Ovreas L."/>
            <person name="Rohde M."/>
            <person name="Galperin M.Y."/>
            <person name="Jogler C."/>
        </authorList>
    </citation>
    <scope>NUCLEOTIDE SEQUENCE [LARGE SCALE GENOMIC DNA]</scope>
    <source>
        <strain evidence="10 11">Q31a</strain>
    </source>
</reference>
<dbReference type="InterPro" id="IPR007272">
    <property type="entry name" value="Sulf_transp_TsuA/YedE"/>
</dbReference>
<feature type="transmembrane region" description="Helical" evidence="9">
    <location>
        <begin position="154"/>
        <end position="172"/>
    </location>
</feature>
<feature type="transmembrane region" description="Helical" evidence="9">
    <location>
        <begin position="72"/>
        <end position="92"/>
    </location>
</feature>
<comment type="similarity">
    <text evidence="8">Belongs to the TsuA/YedE (TC 9.B.102) family.</text>
</comment>
<dbReference type="PANTHER" id="PTHR30574:SF1">
    <property type="entry name" value="SULPHUR TRANSPORT DOMAIN-CONTAINING PROTEIN"/>
    <property type="match status" value="1"/>
</dbReference>
<feature type="transmembrane region" description="Helical" evidence="9">
    <location>
        <begin position="113"/>
        <end position="134"/>
    </location>
</feature>
<keyword evidence="6 9" id="KW-1133">Transmembrane helix</keyword>
<comment type="subcellular location">
    <subcellularLocation>
        <location evidence="1">Cell inner membrane</location>
        <topology evidence="1">Multi-pass membrane protein</topology>
    </subcellularLocation>
</comment>
<keyword evidence="2" id="KW-0813">Transport</keyword>
<gene>
    <name evidence="10" type="ORF">Q31a_48900</name>
</gene>
<evidence type="ECO:0000256" key="9">
    <source>
        <dbReference type="SAM" id="Phobius"/>
    </source>
</evidence>
<evidence type="ECO:0000313" key="11">
    <source>
        <dbReference type="Proteomes" id="UP000318017"/>
    </source>
</evidence>
<dbReference type="KEGG" id="ahel:Q31a_48900"/>
<evidence type="ECO:0000256" key="6">
    <source>
        <dbReference type="ARBA" id="ARBA00022989"/>
    </source>
</evidence>
<evidence type="ECO:0000256" key="3">
    <source>
        <dbReference type="ARBA" id="ARBA00022475"/>
    </source>
</evidence>
<name>A0A518GD41_9BACT</name>
<evidence type="ECO:0000256" key="1">
    <source>
        <dbReference type="ARBA" id="ARBA00004429"/>
    </source>
</evidence>